<dbReference type="Pfam" id="PF21079">
    <property type="entry name" value="GDH_HM2"/>
    <property type="match status" value="1"/>
</dbReference>
<keyword evidence="7" id="KW-1185">Reference proteome</keyword>
<sequence>MRAVPHDDRSEVLERVRQYASKRMGGDGARLYLALLERYYERVAGEDLAARAVPDLFGTALAHLRLARRRRPGELNVVVCSPTFDEDGFACPHTVVQVVTEDMPFIPESLETELDRHGLGVHLALHPVFEVVRGTDGELLAVLEHEAEEAGAVRESFHHIEIDRQADPAVLDRLRRDLVRVLGDVRAAHEDQAAMRERAVSIAQGLLAEAQIADPRDQAEAAEFLRWLAADHFTFLGYREYELVPGPDEDVLRAVAGSGLGILRNVPGKVVPHPLSTLPPDVRRKLPEPDLLNITKANSRSTVQRGSHLDYVGVKRIDENGRAVGEQRFLGLYPKSVAKAPLHEIPIVRRKIRAVLDRGADPRRSHEAHVLVDVLDGYPRDEILQSSVEELYGDAVAILELQHRQRLRLRVRRDGFGRFFSCFVDLPLGRLDEAARVCIRDTLMSTLHGVHAEESTLVTDSAVARLHFVIYVEPGSVPDLDTSLIEARLASALRTWTDDLADALVEEFGEEQGVLLLGRYADAMPSGYQDDHTPRTAVGDIRRLEALLAGDPPDGLAMHLYSVLDSIDPLPRLKLYRHGEPLMLSDVVPLLENMGTRVVDERPYEIRPAGAQPVWIYDLGLRHEDLGELDASARRRFQETLAAVWRGEIENDRFNRLVLRAGLRGRDATVLRAYARYLRQVGTPFSRDVMATTLADNPEIAALLVGLFALRFDPDLDAREDRGLAAKQAVTEIERRIDQVARLNEDRVLRSLLDLVTATVRTNFFADGATSLVFKLDPQSVLDLPSPRPAFETYVYSPQVEGVYLRGGPIARGGLRWSDRPEDFRTEILGLVQAQTVQNAVVVPVGAKGAFVVKAQVVQAQADVVSCYRTFVRGLLDVTDNVVDGRVVPPPGVVRHDGDDPYLVVAADEGGFADIANAISREYGFWLGDAFASGGSTGYDRRAMGVTARGAWVAMRRHLRSLGIDVQNEDVTVVGIGDPSGNGMVLSRHIRLVAAFDDTHVFVDPDPDPRRSYDERERLFRGPRSSWADYDRALISPGGGVFSRAEREVPLSDEMRRALGVDADVLSPDELVRAILEAPVDLLWTGGAGTYVKASAEPNAEVGDRRNDAVRVDAARLRCRVVGEGAKLGFTQRARIEYALRGGQINADIVDRAAGVNCSDREVNIKILLDRVVRDGDLTDKQRAELLAAMTDDVVAHVLDDSDLLTRAVHLDSAQAPAMRDVHARYLDALERSGRLDRAREQLPGTDELMARAEIDGGLQLPEFAVLLAHSKIQLYDEVLDSDLPEDPFLGREIERYFPDVLRDRYPRQIQEHPLRREIIATRLANGVVDRAGMTFVPRLTEETGLAAPDVVRAHTAAWEIFGLSASWERLEALDGAIPTRTQISLFLELRRLVERATRWLLRNRPQPLDVADAIEFLSPGVRELTPLIPELIGEDRRRALDRTVRGHAEAGVPEELARSVRTSPDLISALDITSVARSTGRPVGEVAAVHFALDEYLRLDWLRDRILDLPRDERWPGLARAALRDDLHVVHSAITAEIMRSSWPGGNGRDQVRDWIATTDAAAMRCLRLLDEIAASGRSDLATVSVALREIRTLVRASGG</sequence>
<feature type="domain" description="NAD-specific glutamate dehydrogenase C-terminal" evidence="2">
    <location>
        <begin position="1258"/>
        <end position="1593"/>
    </location>
</feature>
<dbReference type="Pfam" id="PF21076">
    <property type="entry name" value="GDH_ACT2"/>
    <property type="match status" value="1"/>
</dbReference>
<dbReference type="InterPro" id="IPR049056">
    <property type="entry name" value="NAD_Glu_DH_HM3"/>
</dbReference>
<evidence type="ECO:0000259" key="4">
    <source>
        <dbReference type="Pfam" id="PF21076"/>
    </source>
</evidence>
<dbReference type="RefSeq" id="WP_345605255.1">
    <property type="nucleotide sequence ID" value="NZ_BAABJO010000008.1"/>
</dbReference>
<evidence type="ECO:0000259" key="2">
    <source>
        <dbReference type="Pfam" id="PF21074"/>
    </source>
</evidence>
<dbReference type="PIRSF" id="PIRSF036761">
    <property type="entry name" value="GDH_Mll4104"/>
    <property type="match status" value="1"/>
</dbReference>
<dbReference type="InterPro" id="IPR046346">
    <property type="entry name" value="Aminoacid_DH-like_N_sf"/>
</dbReference>
<dbReference type="PANTHER" id="PTHR43403:SF1">
    <property type="entry name" value="NAD-SPECIFIC GLUTAMATE DEHYDROGENASE"/>
    <property type="match status" value="1"/>
</dbReference>
<dbReference type="Proteomes" id="UP001500804">
    <property type="component" value="Unassembled WGS sequence"/>
</dbReference>
<gene>
    <name evidence="6" type="ORF">GCM10023320_26320</name>
</gene>
<evidence type="ECO:0000259" key="5">
    <source>
        <dbReference type="Pfam" id="PF21077"/>
    </source>
</evidence>
<dbReference type="InterPro" id="IPR024727">
    <property type="entry name" value="NAD_Glu_DH_N_ACT1"/>
</dbReference>
<feature type="domain" description="NAD-glutamate dehydrogenase catalytic" evidence="1">
    <location>
        <begin position="732"/>
        <end position="1209"/>
    </location>
</feature>
<dbReference type="InterPro" id="IPR049059">
    <property type="entry name" value="NAD_Glu_DH_HM1"/>
</dbReference>
<dbReference type="Pfam" id="PF21078">
    <property type="entry name" value="GDH_HM3"/>
    <property type="match status" value="1"/>
</dbReference>
<feature type="domain" description="NAD-glutamate dehydrogenase ACT3" evidence="5">
    <location>
        <begin position="556"/>
        <end position="631"/>
    </location>
</feature>
<dbReference type="Pfam" id="PF21077">
    <property type="entry name" value="GDH_ACT3"/>
    <property type="match status" value="1"/>
</dbReference>
<feature type="domain" description="NAD-glutamate dehydrogenase N-terminal ACT1" evidence="3">
    <location>
        <begin position="36"/>
        <end position="178"/>
    </location>
</feature>
<dbReference type="PANTHER" id="PTHR43403">
    <property type="entry name" value="NAD-SPECIFIC GLUTAMATE DEHYDROGENASE"/>
    <property type="match status" value="1"/>
</dbReference>
<dbReference type="InterPro" id="IPR049064">
    <property type="entry name" value="NAD_Glu_DH_ACT3"/>
</dbReference>
<dbReference type="InterPro" id="IPR007780">
    <property type="entry name" value="NAD_Glu_DH_bac"/>
</dbReference>
<dbReference type="SUPFAM" id="SSF53223">
    <property type="entry name" value="Aminoacid dehydrogenase-like, N-terminal domain"/>
    <property type="match status" value="1"/>
</dbReference>
<accession>A0ABP9NHM4</accession>
<protein>
    <submittedName>
        <fullName evidence="6">NAD-glutamate dehydrogenase</fullName>
    </submittedName>
</protein>
<evidence type="ECO:0000313" key="7">
    <source>
        <dbReference type="Proteomes" id="UP001500804"/>
    </source>
</evidence>
<name>A0ABP9NHM4_9PSEU</name>
<proteinExistence type="predicted"/>
<organism evidence="6 7">
    <name type="scientific">Pseudonocardia adelaidensis</name>
    <dbReference type="NCBI Taxonomy" id="648754"/>
    <lineage>
        <taxon>Bacteria</taxon>
        <taxon>Bacillati</taxon>
        <taxon>Actinomycetota</taxon>
        <taxon>Actinomycetes</taxon>
        <taxon>Pseudonocardiales</taxon>
        <taxon>Pseudonocardiaceae</taxon>
        <taxon>Pseudonocardia</taxon>
    </lineage>
</organism>
<evidence type="ECO:0000313" key="6">
    <source>
        <dbReference type="EMBL" id="GAA5119853.1"/>
    </source>
</evidence>
<dbReference type="Gene3D" id="3.40.50.720">
    <property type="entry name" value="NAD(P)-binding Rossmann-like Domain"/>
    <property type="match status" value="1"/>
</dbReference>
<dbReference type="EMBL" id="BAABJO010000008">
    <property type="protein sequence ID" value="GAA5119853.1"/>
    <property type="molecule type" value="Genomic_DNA"/>
</dbReference>
<comment type="caution">
    <text evidence="6">The sequence shown here is derived from an EMBL/GenBank/DDBJ whole genome shotgun (WGS) entry which is preliminary data.</text>
</comment>
<dbReference type="InterPro" id="IPR036291">
    <property type="entry name" value="NAD(P)-bd_dom_sf"/>
</dbReference>
<dbReference type="InterPro" id="IPR028971">
    <property type="entry name" value="NAD-GDH_cat"/>
</dbReference>
<dbReference type="InterPro" id="IPR048381">
    <property type="entry name" value="GDH_C"/>
</dbReference>
<dbReference type="Pfam" id="PF21073">
    <property type="entry name" value="GDH_HM1"/>
    <property type="match status" value="1"/>
</dbReference>
<dbReference type="InterPro" id="IPR049062">
    <property type="entry name" value="NAD_Glu_DH_ACT2"/>
</dbReference>
<feature type="domain" description="NAD-glutamate dehydrogenase ACT2" evidence="4">
    <location>
        <begin position="408"/>
        <end position="497"/>
    </location>
</feature>
<evidence type="ECO:0000259" key="3">
    <source>
        <dbReference type="Pfam" id="PF21075"/>
    </source>
</evidence>
<dbReference type="Pfam" id="PF21075">
    <property type="entry name" value="GDH_ACT1"/>
    <property type="match status" value="1"/>
</dbReference>
<evidence type="ECO:0000259" key="1">
    <source>
        <dbReference type="Pfam" id="PF05088"/>
    </source>
</evidence>
<dbReference type="Pfam" id="PF21074">
    <property type="entry name" value="GDH_C"/>
    <property type="match status" value="1"/>
</dbReference>
<reference evidence="7" key="1">
    <citation type="journal article" date="2019" name="Int. J. Syst. Evol. Microbiol.">
        <title>The Global Catalogue of Microorganisms (GCM) 10K type strain sequencing project: providing services to taxonomists for standard genome sequencing and annotation.</title>
        <authorList>
            <consortium name="The Broad Institute Genomics Platform"/>
            <consortium name="The Broad Institute Genome Sequencing Center for Infectious Disease"/>
            <person name="Wu L."/>
            <person name="Ma J."/>
        </authorList>
    </citation>
    <scope>NUCLEOTIDE SEQUENCE [LARGE SCALE GENOMIC DNA]</scope>
    <source>
        <strain evidence="7">JCM 18302</strain>
    </source>
</reference>
<dbReference type="Pfam" id="PF05088">
    <property type="entry name" value="Bac_GDH_CD"/>
    <property type="match status" value="1"/>
</dbReference>
<dbReference type="InterPro" id="IPR049058">
    <property type="entry name" value="NAD_Glu_DH_HM2"/>
</dbReference>
<dbReference type="SUPFAM" id="SSF51735">
    <property type="entry name" value="NAD(P)-binding Rossmann-fold domains"/>
    <property type="match status" value="1"/>
</dbReference>